<feature type="domain" description="UPF0033" evidence="1">
    <location>
        <begin position="7"/>
        <end position="71"/>
    </location>
</feature>
<dbReference type="RefSeq" id="WP_006299917.1">
    <property type="nucleotide sequence ID" value="NZ_CM001022.1"/>
</dbReference>
<dbReference type="Pfam" id="PF01206">
    <property type="entry name" value="TusA"/>
    <property type="match status" value="1"/>
</dbReference>
<dbReference type="eggNOG" id="COG0425">
    <property type="taxonomic scope" value="Bacteria"/>
</dbReference>
<keyword evidence="3" id="KW-1185">Reference proteome</keyword>
<dbReference type="Gene3D" id="3.30.110.40">
    <property type="entry name" value="TusA-like domain"/>
    <property type="match status" value="1"/>
</dbReference>
<dbReference type="OrthoDB" id="9797352at2"/>
<organism evidence="2 3">
    <name type="scientific">Aminomonas paucivorans DSM 12260</name>
    <dbReference type="NCBI Taxonomy" id="584708"/>
    <lineage>
        <taxon>Bacteria</taxon>
        <taxon>Thermotogati</taxon>
        <taxon>Synergistota</taxon>
        <taxon>Synergistia</taxon>
        <taxon>Synergistales</taxon>
        <taxon>Synergistaceae</taxon>
        <taxon>Aminomonas</taxon>
    </lineage>
</organism>
<sequence>MTERILVDARGLSCPQPVLETKKAADAHAGKALEVLVSSVTSRENVSRFARGQGFRVSSEATPEGDFRVLLDR</sequence>
<dbReference type="InterPro" id="IPR036868">
    <property type="entry name" value="TusA-like_sf"/>
</dbReference>
<dbReference type="SUPFAM" id="SSF64307">
    <property type="entry name" value="SirA-like"/>
    <property type="match status" value="1"/>
</dbReference>
<evidence type="ECO:0000313" key="2">
    <source>
        <dbReference type="EMBL" id="EFQ22770.1"/>
    </source>
</evidence>
<dbReference type="CDD" id="cd03421">
    <property type="entry name" value="SirA_like_N"/>
    <property type="match status" value="1"/>
</dbReference>
<accession>E3CYN9</accession>
<dbReference type="AlphaFoldDB" id="E3CYN9"/>
<reference evidence="2 3" key="1">
    <citation type="journal article" date="2010" name="Stand. Genomic Sci.">
        <title>Non-contiguous finished genome sequence of Aminomonas paucivorans type strain (GLU-3).</title>
        <authorList>
            <person name="Pitluck S."/>
            <person name="Yasawong M."/>
            <person name="Held B."/>
            <person name="Lapidus A."/>
            <person name="Nolan M."/>
            <person name="Copeland A."/>
            <person name="Lucas S."/>
            <person name="Del Rio T.G."/>
            <person name="Tice H."/>
            <person name="Cheng J.F."/>
            <person name="Chertkov O."/>
            <person name="Goodwin L."/>
            <person name="Tapia R."/>
            <person name="Han C."/>
            <person name="Liolios K."/>
            <person name="Ivanova N."/>
            <person name="Mavromatis K."/>
            <person name="Ovchinnikova G."/>
            <person name="Pati A."/>
            <person name="Chen A."/>
            <person name="Palaniappan K."/>
            <person name="Land M."/>
            <person name="Hauser L."/>
            <person name="Chang Y.J."/>
            <person name="Jeffries C.D."/>
            <person name="Pukall R."/>
            <person name="Spring S."/>
            <person name="Rohde M."/>
            <person name="Sikorski J."/>
            <person name="Goker M."/>
            <person name="Woyke T."/>
            <person name="Bristow J."/>
            <person name="Eisen J.A."/>
            <person name="Markowitz V."/>
            <person name="Hugenholtz P."/>
            <person name="Kyrpides N.C."/>
            <person name="Klenk H.P."/>
        </authorList>
    </citation>
    <scope>NUCLEOTIDE SEQUENCE [LARGE SCALE GENOMIC DNA]</scope>
    <source>
        <strain evidence="2 3">DSM 12260</strain>
    </source>
</reference>
<gene>
    <name evidence="2" type="ORF">Apau_0335</name>
</gene>
<protein>
    <submittedName>
        <fullName evidence="2">SirA family protein</fullName>
    </submittedName>
</protein>
<evidence type="ECO:0000313" key="3">
    <source>
        <dbReference type="Proteomes" id="UP000005096"/>
    </source>
</evidence>
<evidence type="ECO:0000259" key="1">
    <source>
        <dbReference type="Pfam" id="PF01206"/>
    </source>
</evidence>
<dbReference type="HOGENOM" id="CLU_165255_0_2_0"/>
<dbReference type="InterPro" id="IPR001455">
    <property type="entry name" value="TusA-like"/>
</dbReference>
<dbReference type="Proteomes" id="UP000005096">
    <property type="component" value="Chromosome"/>
</dbReference>
<proteinExistence type="predicted"/>
<dbReference type="EMBL" id="CM001022">
    <property type="protein sequence ID" value="EFQ22770.1"/>
    <property type="molecule type" value="Genomic_DNA"/>
</dbReference>
<dbReference type="PaxDb" id="584708-Apau_0335"/>
<name>E3CYN9_9BACT</name>
<dbReference type="STRING" id="584708.Apau_0335"/>